<dbReference type="EMBL" id="CP138348">
    <property type="protein sequence ID" value="WPF86955.1"/>
    <property type="molecule type" value="Genomic_DNA"/>
</dbReference>
<sequence length="277" mass="31520">MTDYWSIFNSLGKITIFLTVWAVIWVPIALPLIKLIKWPNTAPNENTSKKLTLIFSLYLLIPFLILGLTKIEGITLEQIGIIFQVRLFKSILFGYALSIFTLFLIYFWEWGLNWITWKSIINQPQRPSLLTTLPLLGFVSIFIASIEELVFRGIFVNFLKEDFSLWLTAIISSLIFALLHLVWEQKNTIPQLPGLFILGLVLFYARIVDDNLLGLAIGLHGGWVLCLAAIDSFNLIDYNSKLPSWIIGNKNQPLGSIAGLLLVLFALLLIYLNHIII</sequence>
<gene>
    <name evidence="3" type="ORF">SAY89_08980</name>
</gene>
<dbReference type="InterPro" id="IPR003675">
    <property type="entry name" value="Rce1/LyrA-like_dom"/>
</dbReference>
<reference evidence="3" key="1">
    <citation type="submission" date="2023-11" db="EMBL/GenBank/DDBJ databases">
        <title>Genome sequence of Cyanobacterium aponinum BCRC AL20115.</title>
        <authorList>
            <person name="Chang H.-Y."/>
            <person name="Lin K.-M."/>
            <person name="Hsueh H.-T."/>
            <person name="Chu H.-A."/>
            <person name="Kuo C.-H."/>
        </authorList>
    </citation>
    <scope>NUCLEOTIDE SEQUENCE</scope>
    <source>
        <strain evidence="3">AL20115</strain>
    </source>
</reference>
<dbReference type="GO" id="GO:0004175">
    <property type="term" value="F:endopeptidase activity"/>
    <property type="evidence" value="ECO:0007669"/>
    <property type="project" value="UniProtKB-ARBA"/>
</dbReference>
<keyword evidence="1" id="KW-1133">Transmembrane helix</keyword>
<feature type="transmembrane region" description="Helical" evidence="1">
    <location>
        <begin position="53"/>
        <end position="69"/>
    </location>
</feature>
<feature type="transmembrane region" description="Helical" evidence="1">
    <location>
        <begin position="90"/>
        <end position="108"/>
    </location>
</feature>
<feature type="transmembrane region" description="Helical" evidence="1">
    <location>
        <begin position="163"/>
        <end position="183"/>
    </location>
</feature>
<evidence type="ECO:0000259" key="2">
    <source>
        <dbReference type="Pfam" id="PF02517"/>
    </source>
</evidence>
<feature type="transmembrane region" description="Helical" evidence="1">
    <location>
        <begin position="189"/>
        <end position="205"/>
    </location>
</feature>
<dbReference type="PANTHER" id="PTHR39430:SF1">
    <property type="entry name" value="PROTEASE"/>
    <property type="match status" value="1"/>
</dbReference>
<dbReference type="AlphaFoldDB" id="A0AAF0Z8S5"/>
<dbReference type="RefSeq" id="WP_320000790.1">
    <property type="nucleotide sequence ID" value="NZ_CP138348.1"/>
</dbReference>
<feature type="transmembrane region" description="Helical" evidence="1">
    <location>
        <begin position="12"/>
        <end position="33"/>
    </location>
</feature>
<name>A0AAF0Z8S5_9CHRO</name>
<dbReference type="Pfam" id="PF02517">
    <property type="entry name" value="Rce1-like"/>
    <property type="match status" value="1"/>
</dbReference>
<organism evidence="3">
    <name type="scientific">Cyanobacterium aponinum AL20115</name>
    <dbReference type="NCBI Taxonomy" id="3090662"/>
    <lineage>
        <taxon>Bacteria</taxon>
        <taxon>Bacillati</taxon>
        <taxon>Cyanobacteriota</taxon>
        <taxon>Cyanophyceae</taxon>
        <taxon>Oscillatoriophycideae</taxon>
        <taxon>Chroococcales</taxon>
        <taxon>Geminocystaceae</taxon>
        <taxon>Cyanobacterium</taxon>
    </lineage>
</organism>
<evidence type="ECO:0000313" key="3">
    <source>
        <dbReference type="EMBL" id="WPF86955.1"/>
    </source>
</evidence>
<keyword evidence="1" id="KW-0472">Membrane</keyword>
<feature type="transmembrane region" description="Helical" evidence="1">
    <location>
        <begin position="253"/>
        <end position="272"/>
    </location>
</feature>
<feature type="domain" description="CAAX prenyl protease 2/Lysostaphin resistance protein A-like" evidence="2">
    <location>
        <begin position="132"/>
        <end position="224"/>
    </location>
</feature>
<protein>
    <submittedName>
        <fullName evidence="3">Type II CAAX endopeptidase family protein</fullName>
    </submittedName>
</protein>
<dbReference type="PANTHER" id="PTHR39430">
    <property type="entry name" value="MEMBRANE-ASSOCIATED PROTEASE-RELATED"/>
    <property type="match status" value="1"/>
</dbReference>
<evidence type="ECO:0000256" key="1">
    <source>
        <dbReference type="SAM" id="Phobius"/>
    </source>
</evidence>
<feature type="transmembrane region" description="Helical" evidence="1">
    <location>
        <begin position="128"/>
        <end position="151"/>
    </location>
</feature>
<accession>A0AAF0Z8S5</accession>
<feature type="transmembrane region" description="Helical" evidence="1">
    <location>
        <begin position="212"/>
        <end position="233"/>
    </location>
</feature>
<dbReference type="GO" id="GO:0080120">
    <property type="term" value="P:CAAX-box protein maturation"/>
    <property type="evidence" value="ECO:0007669"/>
    <property type="project" value="UniProtKB-ARBA"/>
</dbReference>
<proteinExistence type="predicted"/>
<keyword evidence="1" id="KW-0812">Transmembrane</keyword>